<feature type="region of interest" description="Disordered" evidence="1">
    <location>
        <begin position="194"/>
        <end position="230"/>
    </location>
</feature>
<accession>A0AAW0CHI8</accession>
<feature type="compositionally biased region" description="Basic residues" evidence="1">
    <location>
        <begin position="143"/>
        <end position="158"/>
    </location>
</feature>
<gene>
    <name evidence="2" type="ORF">R3P38DRAFT_3181051</name>
</gene>
<feature type="region of interest" description="Disordered" evidence="1">
    <location>
        <begin position="130"/>
        <end position="172"/>
    </location>
</feature>
<evidence type="ECO:0000313" key="3">
    <source>
        <dbReference type="Proteomes" id="UP001362999"/>
    </source>
</evidence>
<evidence type="ECO:0000313" key="2">
    <source>
        <dbReference type="EMBL" id="KAK7039333.1"/>
    </source>
</evidence>
<organism evidence="2 3">
    <name type="scientific">Favolaschia claudopus</name>
    <dbReference type="NCBI Taxonomy" id="2862362"/>
    <lineage>
        <taxon>Eukaryota</taxon>
        <taxon>Fungi</taxon>
        <taxon>Dikarya</taxon>
        <taxon>Basidiomycota</taxon>
        <taxon>Agaricomycotina</taxon>
        <taxon>Agaricomycetes</taxon>
        <taxon>Agaricomycetidae</taxon>
        <taxon>Agaricales</taxon>
        <taxon>Marasmiineae</taxon>
        <taxon>Mycenaceae</taxon>
        <taxon>Favolaschia</taxon>
    </lineage>
</organism>
<name>A0AAW0CHI8_9AGAR</name>
<comment type="caution">
    <text evidence="2">The sequence shown here is derived from an EMBL/GenBank/DDBJ whole genome shotgun (WGS) entry which is preliminary data.</text>
</comment>
<dbReference type="EMBL" id="JAWWNJ010000016">
    <property type="protein sequence ID" value="KAK7039333.1"/>
    <property type="molecule type" value="Genomic_DNA"/>
</dbReference>
<feature type="compositionally biased region" description="Polar residues" evidence="1">
    <location>
        <begin position="159"/>
        <end position="172"/>
    </location>
</feature>
<feature type="region of interest" description="Disordered" evidence="1">
    <location>
        <begin position="1"/>
        <end position="22"/>
    </location>
</feature>
<evidence type="ECO:0000256" key="1">
    <source>
        <dbReference type="SAM" id="MobiDB-lite"/>
    </source>
</evidence>
<reference evidence="2 3" key="1">
    <citation type="journal article" date="2024" name="J Genomics">
        <title>Draft genome sequencing and assembly of Favolaschia claudopus CIRM-BRFM 2984 isolated from oak limbs.</title>
        <authorList>
            <person name="Navarro D."/>
            <person name="Drula E."/>
            <person name="Chaduli D."/>
            <person name="Cazenave R."/>
            <person name="Ahrendt S."/>
            <person name="Wang J."/>
            <person name="Lipzen A."/>
            <person name="Daum C."/>
            <person name="Barry K."/>
            <person name="Grigoriev I.V."/>
            <person name="Favel A."/>
            <person name="Rosso M.N."/>
            <person name="Martin F."/>
        </authorList>
    </citation>
    <scope>NUCLEOTIDE SEQUENCE [LARGE SCALE GENOMIC DNA]</scope>
    <source>
        <strain evidence="2 3">CIRM-BRFM 2984</strain>
    </source>
</reference>
<protein>
    <submittedName>
        <fullName evidence="2">Uncharacterized protein</fullName>
    </submittedName>
</protein>
<sequence>MPEMDWSMMRKEGGHVGPNQRDGLAIHTDSRLRSFKSSHPPALSSSFLLINTASRRSQSPPSTHSTPTGLRQALGVTTTSTLALLSVCADHSILKTQDDLLHRPPPADAPSYSPVSAAFTPTRLTPLFCPKPRRHASFSPSHPHFHSPTRQYRPRRRQNGYTSPPHSLRLSETSPLLRHILADSSRPTLRPAAALISPLTPTPTPIYRDLSSPAPQPKPSATPHPGNVDFPDTHARCVEMAAPNLFRELHRRCHGKTVVSPRPAASLPSRARIPHSHNSLPKYSAVGSIFLVSTRPLRMTTSIFDSAGDVFRVYRVSLPVPISTGWNAQQTLTRSSNAGLRTQKGLGARLRERDDYYLVEERIQSPPARLPHLVQPFCILPSSRRERFFFLTAVQFLRVRPDQYRNIGVAPALSYPARIPPPFLSEPLAMVELEAGAWIVYGEEHFGLYLHLLGFYRQPTLPVSRADTDTWLSWQTPSAPHLLDTGAWNPRDGSRSLRLRRKMQTRNLFNDLHQRHLGRRSYLGPEVTAQSYVLNGLNLLSSFPAPCPNGHQYPIAPDRRLLSPLPGLPQQNLLLFFPLDLDPHDHLVTTSSGNFFVPVRLAMLVFKTLYTTITIHRHSVDGTELPMSPLSTFSALYHDISRFQFRIVTSALNLLDGGFGSRISINLDALSLSVKSSRFPSKAATSTAPLGIILYNAQYPHPLPLQPKKKVSSGTLRRTYDLCVTHTLELNEGCIGFCRSVNIPQYIRPPFPAPRAPSTPSILKRSRFLSHKVACIPLSSSLLTLPVSKPNHRTFGFALHVSSLHSARRRSFDGRCMPVGEVGTTCFLYLLLFEDARSTEMDWVCRTKEV</sequence>
<dbReference type="Proteomes" id="UP001362999">
    <property type="component" value="Unassembled WGS sequence"/>
</dbReference>
<keyword evidence="3" id="KW-1185">Reference proteome</keyword>
<dbReference type="AlphaFoldDB" id="A0AAW0CHI8"/>
<proteinExistence type="predicted"/>